<organism evidence="5 6">
    <name type="scientific">Nephila pilipes</name>
    <name type="common">Giant wood spider</name>
    <name type="synonym">Nephila maculata</name>
    <dbReference type="NCBI Taxonomy" id="299642"/>
    <lineage>
        <taxon>Eukaryota</taxon>
        <taxon>Metazoa</taxon>
        <taxon>Ecdysozoa</taxon>
        <taxon>Arthropoda</taxon>
        <taxon>Chelicerata</taxon>
        <taxon>Arachnida</taxon>
        <taxon>Araneae</taxon>
        <taxon>Araneomorphae</taxon>
        <taxon>Entelegynae</taxon>
        <taxon>Araneoidea</taxon>
        <taxon>Nephilidae</taxon>
        <taxon>Nephila</taxon>
    </lineage>
</organism>
<name>A0A8X6P5R0_NEPPI</name>
<evidence type="ECO:0000256" key="3">
    <source>
        <dbReference type="SAM" id="MobiDB-lite"/>
    </source>
</evidence>
<evidence type="ECO:0000259" key="4">
    <source>
        <dbReference type="PROSITE" id="PS01225"/>
    </source>
</evidence>
<evidence type="ECO:0000313" key="5">
    <source>
        <dbReference type="EMBL" id="GFT47742.1"/>
    </source>
</evidence>
<dbReference type="PANTHER" id="PTHR11339">
    <property type="entry name" value="EXTRACELLULAR MATRIX GLYCOPROTEIN RELATED"/>
    <property type="match status" value="1"/>
</dbReference>
<comment type="caution">
    <text evidence="2">Lacks conserved residue(s) required for the propagation of feature annotation.</text>
</comment>
<dbReference type="InterPro" id="IPR014853">
    <property type="entry name" value="VWF/SSPO/ZAN-like_Cys-rich_dom"/>
</dbReference>
<feature type="compositionally biased region" description="Polar residues" evidence="3">
    <location>
        <begin position="689"/>
        <end position="706"/>
    </location>
</feature>
<dbReference type="PROSITE" id="PS01208">
    <property type="entry name" value="VWFC_1"/>
    <property type="match status" value="1"/>
</dbReference>
<accession>A0A8X6P5R0</accession>
<dbReference type="InterPro" id="IPR036084">
    <property type="entry name" value="Ser_inhib-like_sf"/>
</dbReference>
<feature type="region of interest" description="Disordered" evidence="3">
    <location>
        <begin position="732"/>
        <end position="777"/>
    </location>
</feature>
<dbReference type="SMART" id="SM00214">
    <property type="entry name" value="VWC"/>
    <property type="match status" value="2"/>
</dbReference>
<keyword evidence="6" id="KW-1185">Reference proteome</keyword>
<dbReference type="OrthoDB" id="6421561at2759"/>
<evidence type="ECO:0000256" key="2">
    <source>
        <dbReference type="PROSITE-ProRule" id="PRU00039"/>
    </source>
</evidence>
<evidence type="ECO:0000256" key="1">
    <source>
        <dbReference type="ARBA" id="ARBA00023157"/>
    </source>
</evidence>
<dbReference type="Pfam" id="PF08742">
    <property type="entry name" value="C8"/>
    <property type="match status" value="1"/>
</dbReference>
<proteinExistence type="predicted"/>
<dbReference type="InterPro" id="IPR001007">
    <property type="entry name" value="VWF_dom"/>
</dbReference>
<dbReference type="CDD" id="cd19941">
    <property type="entry name" value="TIL"/>
    <property type="match status" value="1"/>
</dbReference>
<dbReference type="AlphaFoldDB" id="A0A8X6P5R0"/>
<dbReference type="SMART" id="SM00832">
    <property type="entry name" value="C8"/>
    <property type="match status" value="1"/>
</dbReference>
<dbReference type="Pfam" id="PF01826">
    <property type="entry name" value="TIL"/>
    <property type="match status" value="1"/>
</dbReference>
<dbReference type="EMBL" id="BMAW01111392">
    <property type="protein sequence ID" value="GFT47742.1"/>
    <property type="molecule type" value="Genomic_DNA"/>
</dbReference>
<dbReference type="SMART" id="SM00041">
    <property type="entry name" value="CT"/>
    <property type="match status" value="1"/>
</dbReference>
<protein>
    <submittedName>
        <fullName evidence="5">Hemocytin</fullName>
    </submittedName>
</protein>
<feature type="domain" description="CTCK" evidence="4">
    <location>
        <begin position="614"/>
        <end position="674"/>
    </location>
</feature>
<dbReference type="InterPro" id="IPR050780">
    <property type="entry name" value="Mucin_vWF_Thrombospondin_sf"/>
</dbReference>
<dbReference type="SUPFAM" id="SSF57567">
    <property type="entry name" value="Serine protease inhibitors"/>
    <property type="match status" value="1"/>
</dbReference>
<dbReference type="InterPro" id="IPR002919">
    <property type="entry name" value="TIL_dom"/>
</dbReference>
<evidence type="ECO:0000313" key="6">
    <source>
        <dbReference type="Proteomes" id="UP000887013"/>
    </source>
</evidence>
<dbReference type="InterPro" id="IPR006207">
    <property type="entry name" value="Cys_knot_C"/>
</dbReference>
<dbReference type="Proteomes" id="UP000887013">
    <property type="component" value="Unassembled WGS sequence"/>
</dbReference>
<feature type="compositionally biased region" description="Basic and acidic residues" evidence="3">
    <location>
        <begin position="737"/>
        <end position="746"/>
    </location>
</feature>
<dbReference type="PANTHER" id="PTHR11339:SF402">
    <property type="entry name" value="VWFD DOMAIN-CONTAINING PROTEIN"/>
    <property type="match status" value="1"/>
</dbReference>
<dbReference type="PROSITE" id="PS01225">
    <property type="entry name" value="CTCK_2"/>
    <property type="match status" value="1"/>
</dbReference>
<feature type="disulfide bond" evidence="2">
    <location>
        <begin position="618"/>
        <end position="670"/>
    </location>
</feature>
<keyword evidence="1 2" id="KW-1015">Disulfide bond</keyword>
<feature type="disulfide bond" evidence="2">
    <location>
        <begin position="614"/>
        <end position="668"/>
    </location>
</feature>
<gene>
    <name evidence="5" type="ORF">NPIL_627001</name>
</gene>
<feature type="region of interest" description="Disordered" evidence="3">
    <location>
        <begin position="684"/>
        <end position="706"/>
    </location>
</feature>
<comment type="caution">
    <text evidence="5">The sequence shown here is derived from an EMBL/GenBank/DDBJ whole genome shotgun (WGS) entry which is preliminary data.</text>
</comment>
<sequence>MPTRKYTLSPLGARGRNCNGKKDELDNKPLSEFVCSFQVEGQPDECEKSMEELPDSTERIPLCEKLENPVFEACYPLVDVEIYIEACSFDAIHSGDQKVAFCKTAKEYARQCCQAGMGIEDWLEVFDCDVKCPGDLEYSQCREGCPQTCSSAKNESEDSTCNQLKNDGCFCPEGKVLNDTTCLDVALCDTCDEAGHVPGDEWKEGKCKTCHCRSDLTTECVVEVCPANPICSIQETLAKISHEKEESCCESYTCVPKIQNCPTPVVPECKKGEVAKIQTRKDLCTEFECECDPMLCSPIVWPTDLEEGQVAEIVNDSCCRKVQVSCHENSCPEKPECRKGLELIEMEGECCTTYKCKPPREYCVYTNNYKVEDGFEILLDKDETTPSLHKPGDEWEDGLCEKCKCAESRGQHAPLCTVEQCPALESMTESKCVASEQDSNVYEAGEQWGDPDDPCVNYVCEPNEIEKIQKTKSLINCTECPRTAVYFPPSKILGQCCGICQVTKCEDGDELYEIGDTWFSPDEPCRKAECVKEHGTVKTIYTKQSCPTIPEDCPKDKIVWDEKKCCETCNATSEISCNSAPIPEEDTIGLFTFPDDSHGGTCVNEKPVPNVLICSGACHSQSYYSLEDGDFKDMCKCCKVNVTINRTIELVCPDRNYITKTFLQPETCQCSKCAPKTKPEIEKYETKQTWEQSQTSDESNLSKIPLNIGQQTNFRTEKETHPFQQLDLNQEVQQQHQDYDMFERQKQVQQQHEDYDDMFERQKQVQQQQEDYDDLFD</sequence>
<dbReference type="Gene3D" id="2.10.25.10">
    <property type="entry name" value="Laminin"/>
    <property type="match status" value="1"/>
</dbReference>
<reference evidence="5" key="1">
    <citation type="submission" date="2020-08" db="EMBL/GenBank/DDBJ databases">
        <title>Multicomponent nature underlies the extraordinary mechanical properties of spider dragline silk.</title>
        <authorList>
            <person name="Kono N."/>
            <person name="Nakamura H."/>
            <person name="Mori M."/>
            <person name="Yoshida Y."/>
            <person name="Ohtoshi R."/>
            <person name="Malay A.D."/>
            <person name="Moran D.A.P."/>
            <person name="Tomita M."/>
            <person name="Numata K."/>
            <person name="Arakawa K."/>
        </authorList>
    </citation>
    <scope>NUCLEOTIDE SEQUENCE</scope>
</reference>